<protein>
    <submittedName>
        <fullName evidence="1">Uncharacterized protein</fullName>
    </submittedName>
</protein>
<evidence type="ECO:0000313" key="1">
    <source>
        <dbReference type="EMBL" id="MBE1494064.1"/>
    </source>
</evidence>
<dbReference type="RefSeq" id="WP_086862243.1">
    <property type="nucleotide sequence ID" value="NZ_JADBEG010000001.1"/>
</dbReference>
<comment type="caution">
    <text evidence="1">The sequence shown here is derived from an EMBL/GenBank/DDBJ whole genome shotgun (WGS) entry which is preliminary data.</text>
</comment>
<name>A0ABR9HT05_9PSEU</name>
<gene>
    <name evidence="1" type="ORF">H4696_001164</name>
</gene>
<dbReference type="Proteomes" id="UP000631670">
    <property type="component" value="Unassembled WGS sequence"/>
</dbReference>
<evidence type="ECO:0000313" key="2">
    <source>
        <dbReference type="Proteomes" id="UP000631670"/>
    </source>
</evidence>
<reference evidence="1 2" key="1">
    <citation type="submission" date="2020-10" db="EMBL/GenBank/DDBJ databases">
        <title>Sequencing the genomes of 1000 actinobacteria strains.</title>
        <authorList>
            <person name="Klenk H.-P."/>
        </authorList>
    </citation>
    <scope>NUCLEOTIDE SEQUENCE [LARGE SCALE GENOMIC DNA]</scope>
    <source>
        <strain evidence="1 2">DSM 44653</strain>
    </source>
</reference>
<accession>A0ABR9HT05</accession>
<dbReference type="EMBL" id="JADBEG010000001">
    <property type="protein sequence ID" value="MBE1494064.1"/>
    <property type="molecule type" value="Genomic_DNA"/>
</dbReference>
<sequence>MLLAAGGAYSLWLLEFFLPTGLDPVRSFVSEHYPVFQPYQQLFRTADLVAGATYVSAAWLLR</sequence>
<organism evidence="1 2">
    <name type="scientific">Amycolatopsis lexingtonensis</name>
    <dbReference type="NCBI Taxonomy" id="218822"/>
    <lineage>
        <taxon>Bacteria</taxon>
        <taxon>Bacillati</taxon>
        <taxon>Actinomycetota</taxon>
        <taxon>Actinomycetes</taxon>
        <taxon>Pseudonocardiales</taxon>
        <taxon>Pseudonocardiaceae</taxon>
        <taxon>Amycolatopsis</taxon>
    </lineage>
</organism>
<proteinExistence type="predicted"/>
<keyword evidence="2" id="KW-1185">Reference proteome</keyword>